<keyword evidence="1" id="KW-0472">Membrane</keyword>
<proteinExistence type="predicted"/>
<dbReference type="RefSeq" id="WP_280943917.1">
    <property type="nucleotide sequence ID" value="NZ_JARYGX010000032.1"/>
</dbReference>
<dbReference type="EMBL" id="JARYGX010000032">
    <property type="protein sequence ID" value="MDH7454689.1"/>
    <property type="molecule type" value="Genomic_DNA"/>
</dbReference>
<keyword evidence="3" id="KW-1185">Reference proteome</keyword>
<keyword evidence="1" id="KW-0812">Transmembrane</keyword>
<gene>
    <name evidence="2" type="ORF">QF205_16690</name>
</gene>
<name>A0ABT6MW51_9GAMM</name>
<accession>A0ABT6MW51</accession>
<reference evidence="2" key="1">
    <citation type="journal article" date="2007" name="Int. J. Syst. Evol. Microbiol.">
        <title>Luteimonas composti sp. nov., a moderately thermophilic bacterium isolated from food waste.</title>
        <authorList>
            <person name="Young C.C."/>
            <person name="Kampfer P."/>
            <person name="Chen W.M."/>
            <person name="Yen W.S."/>
            <person name="Arun A.B."/>
            <person name="Lai W.A."/>
            <person name="Shen F.T."/>
            <person name="Rekha P.D."/>
            <person name="Lin K.Y."/>
            <person name="Chou J.H."/>
        </authorList>
    </citation>
    <scope>NUCLEOTIDE SEQUENCE</scope>
    <source>
        <strain evidence="2">CC-YY355</strain>
    </source>
</reference>
<dbReference type="Proteomes" id="UP001160550">
    <property type="component" value="Unassembled WGS sequence"/>
</dbReference>
<organism evidence="2 3">
    <name type="scientific">Luteimonas composti</name>
    <dbReference type="NCBI Taxonomy" id="398257"/>
    <lineage>
        <taxon>Bacteria</taxon>
        <taxon>Pseudomonadati</taxon>
        <taxon>Pseudomonadota</taxon>
        <taxon>Gammaproteobacteria</taxon>
        <taxon>Lysobacterales</taxon>
        <taxon>Lysobacteraceae</taxon>
        <taxon>Luteimonas</taxon>
    </lineage>
</organism>
<reference evidence="2" key="2">
    <citation type="submission" date="2023-04" db="EMBL/GenBank/DDBJ databases">
        <authorList>
            <person name="Sun J.-Q."/>
        </authorList>
    </citation>
    <scope>NUCLEOTIDE SEQUENCE</scope>
    <source>
        <strain evidence="2">CC-YY355</strain>
    </source>
</reference>
<sequence>MDALGPLLIALTALPALGIAAWQARAAAVDPKARGLALRWAGIALAMFAGAIGLYFAGGRGGATAVALLMVVVVNVLLVSMLLHLRGRRRD</sequence>
<evidence type="ECO:0000313" key="2">
    <source>
        <dbReference type="EMBL" id="MDH7454689.1"/>
    </source>
</evidence>
<feature type="transmembrane region" description="Helical" evidence="1">
    <location>
        <begin position="65"/>
        <end position="85"/>
    </location>
</feature>
<evidence type="ECO:0008006" key="4">
    <source>
        <dbReference type="Google" id="ProtNLM"/>
    </source>
</evidence>
<protein>
    <recommendedName>
        <fullName evidence="4">DUF3325 domain-containing protein</fullName>
    </recommendedName>
</protein>
<evidence type="ECO:0000313" key="3">
    <source>
        <dbReference type="Proteomes" id="UP001160550"/>
    </source>
</evidence>
<comment type="caution">
    <text evidence="2">The sequence shown here is derived from an EMBL/GenBank/DDBJ whole genome shotgun (WGS) entry which is preliminary data.</text>
</comment>
<evidence type="ECO:0000256" key="1">
    <source>
        <dbReference type="SAM" id="Phobius"/>
    </source>
</evidence>
<feature type="transmembrane region" description="Helical" evidence="1">
    <location>
        <begin position="36"/>
        <end position="58"/>
    </location>
</feature>
<keyword evidence="1" id="KW-1133">Transmembrane helix</keyword>